<dbReference type="InterPro" id="IPR001173">
    <property type="entry name" value="Glyco_trans_2-like"/>
</dbReference>
<keyword evidence="5 11" id="KW-0808">Transferase</keyword>
<evidence type="ECO:0000256" key="6">
    <source>
        <dbReference type="ARBA" id="ARBA00022692"/>
    </source>
</evidence>
<feature type="transmembrane region" description="Helical" evidence="11">
    <location>
        <begin position="12"/>
        <end position="30"/>
    </location>
</feature>
<proteinExistence type="predicted"/>
<dbReference type="Gene3D" id="3.90.550.10">
    <property type="entry name" value="Spore Coat Polysaccharide Biosynthesis Protein SpsA, Chain A"/>
    <property type="match status" value="1"/>
</dbReference>
<evidence type="ECO:0000256" key="5">
    <source>
        <dbReference type="ARBA" id="ARBA00022679"/>
    </source>
</evidence>
<evidence type="ECO:0000259" key="12">
    <source>
        <dbReference type="Pfam" id="PF07238"/>
    </source>
</evidence>
<keyword evidence="7 11" id="KW-0135">Cellulose biosynthesis</keyword>
<sequence length="758" mass="83918">MMRHLPALTNGLTFIVAAAVGFVLIAATLLPTTGPLPDIEQGVVFGLLLILYNLDGGCRSRRKRPIVRISISALTILLTCRYLDWRLTDTLPFGFGTINIALGILLVLAELHGIGSAIMGQIINVLPLDRTPQHFTLDPASCPTVDILIPTYNEDPEIVETTVIAATQIDYPASRFRVYILDDGGTDAKRAKPGAAGREAARRAETLREIARKFGAIYLTRPENVHAKAGNINHALGQIDGELILVLDCDHVPTRDFLSRTVGFFQADPKLFLLQTPHNFVTPDPIERNLSTFEVMPAENELFYHVMQPGLDFWGAAFFCGSAAVLRRHVLDEIGGISGKSITEDAETTVKAMCRGYRTAFYNRPMVSGLQPETFSGFILQRVRWAQGMMQIFMLDNVWLKSGLTFMQRLLFTNFAFYWLFPISRSILLLMPPLFLFFGFNVAATTPRQLLVYALPYYLAALVNSQYFYGRVRWPFISQVYETAQTVFLSAALVSVLRRPRAPKFKVTPKGEMLDKDFISGLSWPFYWLFALACASLGIGLWRIVTQPQLRWALIFVVFWVVLDMIALLGVIGALAERRQTRTMPRIGCKGPAWMHRDGGGWVEAALHDLGRGGAGLVLAAGTEGPQPGDRVRLHVPGLRGGLPAVVRHRKDGARNSIIGLQYVSDGVAEARAAVDRAFGDSELLVRNAALRHRGTSIAYAFGFLFAIGLRGTARHFRILARDAAITLRVSRQRRALLASSRQAEENGGQKARLAPLS</sequence>
<dbReference type="RefSeq" id="WP_011941613.1">
    <property type="nucleotide sequence ID" value="NC_009484.1"/>
</dbReference>
<dbReference type="KEGG" id="acr:Acry_0569"/>
<dbReference type="GO" id="GO:0035438">
    <property type="term" value="F:cyclic-di-GMP binding"/>
    <property type="evidence" value="ECO:0007669"/>
    <property type="project" value="InterPro"/>
</dbReference>
<comment type="subcellular location">
    <subcellularLocation>
        <location evidence="1">Cell inner membrane</location>
        <topology evidence="1">Multi-pass membrane protein</topology>
    </subcellularLocation>
</comment>
<accession>A5FW11</accession>
<dbReference type="eggNOG" id="COG1215">
    <property type="taxonomic scope" value="Bacteria"/>
</dbReference>
<feature type="transmembrane region" description="Helical" evidence="11">
    <location>
        <begin position="36"/>
        <end position="54"/>
    </location>
</feature>
<evidence type="ECO:0000313" key="14">
    <source>
        <dbReference type="EMBL" id="ABQ29793.1"/>
    </source>
</evidence>
<evidence type="ECO:0000256" key="10">
    <source>
        <dbReference type="ARBA" id="ARBA00048682"/>
    </source>
</evidence>
<dbReference type="PANTHER" id="PTHR43867:SF2">
    <property type="entry name" value="CELLULOSE SYNTHASE CATALYTIC SUBUNIT A [UDP-FORMING]"/>
    <property type="match status" value="1"/>
</dbReference>
<evidence type="ECO:0000256" key="11">
    <source>
        <dbReference type="RuleBase" id="RU365020"/>
    </source>
</evidence>
<dbReference type="Pfam" id="PF13632">
    <property type="entry name" value="Glyco_trans_2_3"/>
    <property type="match status" value="1"/>
</dbReference>
<keyword evidence="4 11" id="KW-0328">Glycosyltransferase</keyword>
<evidence type="ECO:0000256" key="4">
    <source>
        <dbReference type="ARBA" id="ARBA00022676"/>
    </source>
</evidence>
<dbReference type="InterPro" id="IPR009875">
    <property type="entry name" value="PilZ_domain"/>
</dbReference>
<evidence type="ECO:0000256" key="1">
    <source>
        <dbReference type="ARBA" id="ARBA00004429"/>
    </source>
</evidence>
<evidence type="ECO:0000256" key="7">
    <source>
        <dbReference type="ARBA" id="ARBA00022916"/>
    </source>
</evidence>
<evidence type="ECO:0000256" key="2">
    <source>
        <dbReference type="ARBA" id="ARBA00022475"/>
    </source>
</evidence>
<dbReference type="Gene3D" id="2.40.10.220">
    <property type="entry name" value="predicted glycosyltransferase like domains"/>
    <property type="match status" value="1"/>
</dbReference>
<feature type="domain" description="Glycosyltransferase 2-like" evidence="13">
    <location>
        <begin position="243"/>
        <end position="442"/>
    </location>
</feature>
<comment type="cofactor">
    <cofactor evidence="11">
        <name>Mg(2+)</name>
        <dbReference type="ChEBI" id="CHEBI:18420"/>
    </cofactor>
</comment>
<dbReference type="GO" id="GO:0005886">
    <property type="term" value="C:plasma membrane"/>
    <property type="evidence" value="ECO:0007669"/>
    <property type="project" value="UniProtKB-SubCell"/>
</dbReference>
<protein>
    <recommendedName>
        <fullName evidence="11">Cellulose synthase catalytic subunit [UDP-forming]</fullName>
        <ecNumber evidence="11">2.4.1.12</ecNumber>
    </recommendedName>
</protein>
<feature type="transmembrane region" description="Helical" evidence="11">
    <location>
        <begin position="427"/>
        <end position="443"/>
    </location>
</feature>
<reference evidence="14 15" key="1">
    <citation type="submission" date="2007-05" db="EMBL/GenBank/DDBJ databases">
        <title>Complete sequence of chromosome of Acidiphilium cryptum JF-5.</title>
        <authorList>
            <consortium name="US DOE Joint Genome Institute"/>
            <person name="Copeland A."/>
            <person name="Lucas S."/>
            <person name="Lapidus A."/>
            <person name="Barry K."/>
            <person name="Detter J.C."/>
            <person name="Glavina del Rio T."/>
            <person name="Hammon N."/>
            <person name="Israni S."/>
            <person name="Dalin E."/>
            <person name="Tice H."/>
            <person name="Pitluck S."/>
            <person name="Sims D."/>
            <person name="Brettin T."/>
            <person name="Bruce D."/>
            <person name="Han C."/>
            <person name="Schmutz J."/>
            <person name="Larimer F."/>
            <person name="Land M."/>
            <person name="Hauser L."/>
            <person name="Kyrpides N."/>
            <person name="Kim E."/>
            <person name="Magnuson T."/>
            <person name="Richardson P."/>
        </authorList>
    </citation>
    <scope>NUCLEOTIDE SEQUENCE [LARGE SCALE GENOMIC DNA]</scope>
    <source>
        <strain evidence="14 15">JF-5</strain>
    </source>
</reference>
<gene>
    <name evidence="14" type="ordered locus">Acry_0569</name>
</gene>
<feature type="transmembrane region" description="Helical" evidence="11">
    <location>
        <begin position="550"/>
        <end position="576"/>
    </location>
</feature>
<comment type="catalytic activity">
    <reaction evidence="10 11">
        <text>[(1-&gt;4)-beta-D-glucosyl](n) + UDP-alpha-D-glucose = [(1-&gt;4)-beta-D-glucosyl](n+1) + UDP + H(+)</text>
        <dbReference type="Rhea" id="RHEA:19929"/>
        <dbReference type="Rhea" id="RHEA-COMP:10033"/>
        <dbReference type="Rhea" id="RHEA-COMP:10034"/>
        <dbReference type="ChEBI" id="CHEBI:15378"/>
        <dbReference type="ChEBI" id="CHEBI:18246"/>
        <dbReference type="ChEBI" id="CHEBI:58223"/>
        <dbReference type="ChEBI" id="CHEBI:58885"/>
        <dbReference type="EC" id="2.4.1.12"/>
    </reaction>
</comment>
<dbReference type="STRING" id="349163.Acry_0569"/>
<keyword evidence="9 11" id="KW-0472">Membrane</keyword>
<evidence type="ECO:0000313" key="15">
    <source>
        <dbReference type="Proteomes" id="UP000000245"/>
    </source>
</evidence>
<keyword evidence="8 11" id="KW-1133">Transmembrane helix</keyword>
<feature type="transmembrane region" description="Helical" evidence="11">
    <location>
        <begin position="91"/>
        <end position="109"/>
    </location>
</feature>
<keyword evidence="11" id="KW-0973">c-di-GMP</keyword>
<dbReference type="SUPFAM" id="SSF53448">
    <property type="entry name" value="Nucleotide-diphospho-sugar transferases"/>
    <property type="match status" value="1"/>
</dbReference>
<comment type="function">
    <text evidence="11">Catalytic subunit of cellulose synthase. It polymerizes uridine 5'-diphosphate glucose to cellulose.</text>
</comment>
<dbReference type="GO" id="GO:0006011">
    <property type="term" value="P:UDP-alpha-D-glucose metabolic process"/>
    <property type="evidence" value="ECO:0007669"/>
    <property type="project" value="InterPro"/>
</dbReference>
<dbReference type="CAZy" id="GT2">
    <property type="family name" value="Glycosyltransferase Family 2"/>
</dbReference>
<dbReference type="PANTHER" id="PTHR43867">
    <property type="entry name" value="CELLULOSE SYNTHASE CATALYTIC SUBUNIT A [UDP-FORMING]"/>
    <property type="match status" value="1"/>
</dbReference>
<dbReference type="AlphaFoldDB" id="A5FW11"/>
<dbReference type="CDD" id="cd06421">
    <property type="entry name" value="CESA_CelA_like"/>
    <property type="match status" value="1"/>
</dbReference>
<feature type="transmembrane region" description="Helical" evidence="11">
    <location>
        <begin position="518"/>
        <end position="544"/>
    </location>
</feature>
<dbReference type="Pfam" id="PF07238">
    <property type="entry name" value="PilZ"/>
    <property type="match status" value="1"/>
</dbReference>
<evidence type="ECO:0000256" key="9">
    <source>
        <dbReference type="ARBA" id="ARBA00023136"/>
    </source>
</evidence>
<name>A5FW11_ACICJ</name>
<dbReference type="GO" id="GO:0016760">
    <property type="term" value="F:cellulose synthase (UDP-forming) activity"/>
    <property type="evidence" value="ECO:0007669"/>
    <property type="project" value="UniProtKB-EC"/>
</dbReference>
<dbReference type="SUPFAM" id="SSF141371">
    <property type="entry name" value="PilZ domain-like"/>
    <property type="match status" value="1"/>
</dbReference>
<dbReference type="HOGENOM" id="CLU_011907_0_1_5"/>
<dbReference type="InterPro" id="IPR029044">
    <property type="entry name" value="Nucleotide-diphossugar_trans"/>
</dbReference>
<dbReference type="InterPro" id="IPR003919">
    <property type="entry name" value="Cell_synth_A"/>
</dbReference>
<feature type="domain" description="PilZ" evidence="12">
    <location>
        <begin position="581"/>
        <end position="667"/>
    </location>
</feature>
<keyword evidence="15" id="KW-1185">Reference proteome</keyword>
<dbReference type="UniPathway" id="UPA00694"/>
<dbReference type="PRINTS" id="PR01439">
    <property type="entry name" value="CELLSNTHASEA"/>
</dbReference>
<feature type="transmembrane region" description="Helical" evidence="11">
    <location>
        <begin position="450"/>
        <end position="470"/>
    </location>
</feature>
<dbReference type="GO" id="GO:0030244">
    <property type="term" value="P:cellulose biosynthetic process"/>
    <property type="evidence" value="ECO:0007669"/>
    <property type="project" value="UniProtKB-KW"/>
</dbReference>
<dbReference type="Proteomes" id="UP000000245">
    <property type="component" value="Chromosome"/>
</dbReference>
<keyword evidence="2 11" id="KW-1003">Cell membrane</keyword>
<evidence type="ECO:0000256" key="8">
    <source>
        <dbReference type="ARBA" id="ARBA00022989"/>
    </source>
</evidence>
<evidence type="ECO:0000256" key="3">
    <source>
        <dbReference type="ARBA" id="ARBA00022519"/>
    </source>
</evidence>
<comment type="pathway">
    <text evidence="11">Glycan metabolism; bacterial cellulose biosynthesis.</text>
</comment>
<keyword evidence="6 11" id="KW-0812">Transmembrane</keyword>
<evidence type="ECO:0000259" key="13">
    <source>
        <dbReference type="Pfam" id="PF13632"/>
    </source>
</evidence>
<dbReference type="EMBL" id="CP000697">
    <property type="protein sequence ID" value="ABQ29793.1"/>
    <property type="molecule type" value="Genomic_DNA"/>
</dbReference>
<organism evidence="14 15">
    <name type="scientific">Acidiphilium cryptum (strain JF-5)</name>
    <dbReference type="NCBI Taxonomy" id="349163"/>
    <lineage>
        <taxon>Bacteria</taxon>
        <taxon>Pseudomonadati</taxon>
        <taxon>Pseudomonadota</taxon>
        <taxon>Alphaproteobacteria</taxon>
        <taxon>Acetobacterales</taxon>
        <taxon>Acidocellaceae</taxon>
        <taxon>Acidiphilium</taxon>
    </lineage>
</organism>
<dbReference type="NCBIfam" id="TIGR03030">
    <property type="entry name" value="CelA"/>
    <property type="match status" value="1"/>
</dbReference>
<dbReference type="EC" id="2.4.1.12" evidence="11"/>
<keyword evidence="3 11" id="KW-0997">Cell inner membrane</keyword>
<dbReference type="InterPro" id="IPR050321">
    <property type="entry name" value="Glycosyltr_2/OpgH_subfam"/>
</dbReference>